<protein>
    <submittedName>
        <fullName evidence="2">Site-specific DNA-methyltransferase (adenine-specific)</fullName>
    </submittedName>
</protein>
<organism evidence="1 2">
    <name type="scientific">Heterorhabditis bacteriophora</name>
    <name type="common">Entomopathogenic nematode worm</name>
    <dbReference type="NCBI Taxonomy" id="37862"/>
    <lineage>
        <taxon>Eukaryota</taxon>
        <taxon>Metazoa</taxon>
        <taxon>Ecdysozoa</taxon>
        <taxon>Nematoda</taxon>
        <taxon>Chromadorea</taxon>
        <taxon>Rhabditida</taxon>
        <taxon>Rhabditina</taxon>
        <taxon>Rhabditomorpha</taxon>
        <taxon>Strongyloidea</taxon>
        <taxon>Heterorhabditidae</taxon>
        <taxon>Heterorhabditis</taxon>
    </lineage>
</organism>
<evidence type="ECO:0000313" key="1">
    <source>
        <dbReference type="Proteomes" id="UP000095283"/>
    </source>
</evidence>
<proteinExistence type="predicted"/>
<evidence type="ECO:0000313" key="2">
    <source>
        <dbReference type="WBParaSite" id="Hba_03218"/>
    </source>
</evidence>
<sequence>MNLVYMEKSIEYFCGNAEGYDFRTTYKKENGKDFDVNLLRKTKKVQQE</sequence>
<dbReference type="WBParaSite" id="Hba_03218">
    <property type="protein sequence ID" value="Hba_03218"/>
    <property type="gene ID" value="Hba_03218"/>
</dbReference>
<keyword evidence="1" id="KW-1185">Reference proteome</keyword>
<reference evidence="2" key="1">
    <citation type="submission" date="2016-11" db="UniProtKB">
        <authorList>
            <consortium name="WormBaseParasite"/>
        </authorList>
    </citation>
    <scope>IDENTIFICATION</scope>
</reference>
<dbReference type="Proteomes" id="UP000095283">
    <property type="component" value="Unplaced"/>
</dbReference>
<accession>A0A1I7WE32</accession>
<dbReference type="AlphaFoldDB" id="A0A1I7WE32"/>
<name>A0A1I7WE32_HETBA</name>